<accession>A0A921ZYU3</accession>
<reference evidence="2" key="1">
    <citation type="submission" date="2021-01" db="EMBL/GenBank/DDBJ databases">
        <authorList>
            <person name="Lovell J.T."/>
            <person name="Bentley N."/>
            <person name="Bhattarai G."/>
            <person name="Jenkins J.W."/>
            <person name="Sreedasyam A."/>
            <person name="Alarcon Y."/>
            <person name="Bock C."/>
            <person name="Boston L."/>
            <person name="Carlson J."/>
            <person name="Cervantes K."/>
            <person name="Clermont K."/>
            <person name="Krom N."/>
            <person name="Kubenka K."/>
            <person name="Mamidi S."/>
            <person name="Mattison C."/>
            <person name="Monteros M."/>
            <person name="Pisani C."/>
            <person name="Plott C."/>
            <person name="Rajasekar S."/>
            <person name="Rhein H.S."/>
            <person name="Rohla C."/>
            <person name="Song M."/>
            <person name="Hilaire R.S."/>
            <person name="Shu S."/>
            <person name="Wells L."/>
            <person name="Wang X."/>
            <person name="Webber J."/>
            <person name="Heerema R.J."/>
            <person name="Klein P."/>
            <person name="Conner P."/>
            <person name="Grauke L."/>
            <person name="Grimwood J."/>
            <person name="Schmutz J."/>
            <person name="Randall J.J."/>
        </authorList>
    </citation>
    <scope>NUCLEOTIDE SEQUENCE</scope>
    <source>
        <tissue evidence="2">Leaf</tissue>
    </source>
</reference>
<keyword evidence="1" id="KW-0175">Coiled coil</keyword>
<evidence type="ECO:0000313" key="3">
    <source>
        <dbReference type="Proteomes" id="UP000811246"/>
    </source>
</evidence>
<evidence type="ECO:0000256" key="1">
    <source>
        <dbReference type="SAM" id="Coils"/>
    </source>
</evidence>
<dbReference type="EMBL" id="MU228871">
    <property type="protein sequence ID" value="KAG6621167.1"/>
    <property type="molecule type" value="Genomic_DNA"/>
</dbReference>
<dbReference type="PANTHER" id="PTHR22959:SF0">
    <property type="entry name" value="PARTNER OF Y14 AND MAGO"/>
    <property type="match status" value="1"/>
</dbReference>
<organism evidence="2 3">
    <name type="scientific">Carya illinoinensis</name>
    <name type="common">Pecan</name>
    <dbReference type="NCBI Taxonomy" id="32201"/>
    <lineage>
        <taxon>Eukaryota</taxon>
        <taxon>Viridiplantae</taxon>
        <taxon>Streptophyta</taxon>
        <taxon>Embryophyta</taxon>
        <taxon>Tracheophyta</taxon>
        <taxon>Spermatophyta</taxon>
        <taxon>Magnoliopsida</taxon>
        <taxon>eudicotyledons</taxon>
        <taxon>Gunneridae</taxon>
        <taxon>Pentapetalae</taxon>
        <taxon>rosids</taxon>
        <taxon>fabids</taxon>
        <taxon>Fagales</taxon>
        <taxon>Juglandaceae</taxon>
        <taxon>Carya</taxon>
    </lineage>
</organism>
<dbReference type="InterPro" id="IPR039333">
    <property type="entry name" value="PYM1"/>
</dbReference>
<feature type="coiled-coil region" evidence="1">
    <location>
        <begin position="61"/>
        <end position="88"/>
    </location>
</feature>
<dbReference type="PANTHER" id="PTHR22959">
    <property type="entry name" value="PYM PROTEIN"/>
    <property type="match status" value="1"/>
</dbReference>
<protein>
    <recommendedName>
        <fullName evidence="4">Partner of Y14 and mago</fullName>
    </recommendedName>
</protein>
<dbReference type="GO" id="GO:0035145">
    <property type="term" value="C:exon-exon junction complex"/>
    <property type="evidence" value="ECO:0007669"/>
    <property type="project" value="TreeGrafter"/>
</dbReference>
<dbReference type="GO" id="GO:1903259">
    <property type="term" value="P:exon-exon junction complex disassembly"/>
    <property type="evidence" value="ECO:0007669"/>
    <property type="project" value="InterPro"/>
</dbReference>
<gene>
    <name evidence="2" type="ORF">I3842_Q029800</name>
</gene>
<evidence type="ECO:0000313" key="2">
    <source>
        <dbReference type="EMBL" id="KAG6621167.1"/>
    </source>
</evidence>
<proteinExistence type="predicted"/>
<sequence length="141" mass="15992">MDFPRQRPCKPIRISAGYFPQEKVGIYQSKGTLWKKEMASQVGPPGYDPELEAKPKTKAVKRNERNREKRLQAALEKDKNQLASQMNELTVSVNANIITPPLEATEENCTRYGLLDKLTKLEGFLKELKLLDDKKAEMAAS</sequence>
<dbReference type="GO" id="GO:0005737">
    <property type="term" value="C:cytoplasm"/>
    <property type="evidence" value="ECO:0007669"/>
    <property type="project" value="TreeGrafter"/>
</dbReference>
<comment type="caution">
    <text evidence="2">The sequence shown here is derived from an EMBL/GenBank/DDBJ whole genome shotgun (WGS) entry which is preliminary data.</text>
</comment>
<dbReference type="GO" id="GO:0003723">
    <property type="term" value="F:RNA binding"/>
    <property type="evidence" value="ECO:0007669"/>
    <property type="project" value="TreeGrafter"/>
</dbReference>
<dbReference type="AlphaFoldDB" id="A0A921ZYU3"/>
<dbReference type="Proteomes" id="UP000811246">
    <property type="component" value="Unassembled WGS sequence"/>
</dbReference>
<name>A0A921ZYU3_CARIL</name>
<evidence type="ECO:0008006" key="4">
    <source>
        <dbReference type="Google" id="ProtNLM"/>
    </source>
</evidence>